<reference evidence="4" key="1">
    <citation type="submission" date="2017-02" db="UniProtKB">
        <authorList>
            <consortium name="WormBaseParasite"/>
        </authorList>
    </citation>
    <scope>IDENTIFICATION</scope>
</reference>
<protein>
    <submittedName>
        <fullName evidence="4">Biogenesis of lysosome-related organelles complex 1 subunit 2</fullName>
    </submittedName>
</protein>
<feature type="coiled-coil region" evidence="1">
    <location>
        <begin position="48"/>
        <end position="82"/>
    </location>
</feature>
<dbReference type="EMBL" id="UYSG01000037">
    <property type="protein sequence ID" value="VDL14659.1"/>
    <property type="molecule type" value="Genomic_DNA"/>
</dbReference>
<dbReference type="OrthoDB" id="6232397at2759"/>
<proteinExistence type="predicted"/>
<keyword evidence="1" id="KW-0175">Coiled coil</keyword>
<evidence type="ECO:0000313" key="3">
    <source>
        <dbReference type="Proteomes" id="UP000274504"/>
    </source>
</evidence>
<dbReference type="AlphaFoldDB" id="A0A0R3S868"/>
<name>A0A0R3S868_HYMDI</name>
<gene>
    <name evidence="2" type="ORF">HDID_LOCUS312</name>
</gene>
<evidence type="ECO:0000256" key="1">
    <source>
        <dbReference type="SAM" id="Coils"/>
    </source>
</evidence>
<dbReference type="WBParaSite" id="HDID_0000031101-mRNA-1">
    <property type="protein sequence ID" value="HDID_0000031101-mRNA-1"/>
    <property type="gene ID" value="HDID_0000031101"/>
</dbReference>
<evidence type="ECO:0000313" key="2">
    <source>
        <dbReference type="EMBL" id="VDL14659.1"/>
    </source>
</evidence>
<dbReference type="Proteomes" id="UP000274504">
    <property type="component" value="Unassembled WGS sequence"/>
</dbReference>
<organism evidence="4">
    <name type="scientific">Hymenolepis diminuta</name>
    <name type="common">Rat tapeworm</name>
    <dbReference type="NCBI Taxonomy" id="6216"/>
    <lineage>
        <taxon>Eukaryota</taxon>
        <taxon>Metazoa</taxon>
        <taxon>Spiralia</taxon>
        <taxon>Lophotrochozoa</taxon>
        <taxon>Platyhelminthes</taxon>
        <taxon>Cestoda</taxon>
        <taxon>Eucestoda</taxon>
        <taxon>Cyclophyllidea</taxon>
        <taxon>Hymenolepididae</taxon>
        <taxon>Hymenolepis</taxon>
    </lineage>
</organism>
<sequence>MEQSKAQLKEQSQMIVNDMEQVIFAILTSLKAFQAESRTTVFNLQTQLHSSEHQLLEANETISKLKEKVNNLETTLLENRRLYEISLQSIHITYVNCIEKIFEKLQTSILTDLEHMVPVNDALHELYAEKFKALNLPYSFDKI</sequence>
<evidence type="ECO:0000313" key="4">
    <source>
        <dbReference type="WBParaSite" id="HDID_0000031101-mRNA-1"/>
    </source>
</evidence>
<accession>A0A0R3S868</accession>
<reference evidence="2 3" key="2">
    <citation type="submission" date="2018-11" db="EMBL/GenBank/DDBJ databases">
        <authorList>
            <consortium name="Pathogen Informatics"/>
        </authorList>
    </citation>
    <scope>NUCLEOTIDE SEQUENCE [LARGE SCALE GENOMIC DNA]</scope>
</reference>